<organism evidence="17 18">
    <name type="scientific">Kingella negevensis</name>
    <dbReference type="NCBI Taxonomy" id="1522312"/>
    <lineage>
        <taxon>Bacteria</taxon>
        <taxon>Pseudomonadati</taxon>
        <taxon>Pseudomonadota</taxon>
        <taxon>Betaproteobacteria</taxon>
        <taxon>Neisseriales</taxon>
        <taxon>Neisseriaceae</taxon>
        <taxon>Kingella</taxon>
    </lineage>
</organism>
<sequence>MKRAIKLLPLTLLIQAAFAPFAFAEAEQNLGELHVQASASHKLNTQRKSQTLIQNELIHDTRDLVRYTPDVGISDNGRHLKGFAIRGVEDNRVGVSVDGVSLPDSEENTLYSRYGNFNTARLSVDPELVKNIDLTKGSASFDAGSGALGGVVNYQTLSARDLVLPNNRVGGLLRSGYASKNREWANTVGAAYVGDKLDAIALYSQRYGHQMDSNGHGEFYAQNKSQHPDPSQHRFHSYLAKIGYRFTPEHKVGVSVTGQNGTNTVDERSYTSYGSAWREAEDKYKRLNVNTFYEYAPEQSAWLASWRTDLDYMRADLNAFNWAGTRNWRTKAKELNETKDRRLQTRYKRFTTRLDFTPFQAWGEHSGSLKVFAAQRDFENINKDVIGIGASYETALPPYTIQYPMKTTQFGVALKDSIRWNDQWSGEIGIRYDHEKVSPQELNAECSKSCKAEGKPRNASFSLWNGFANANWQFTPNWRLGYGISTGHRVPTASELFFTFENPYGTWKSNPDLKAERSVSHSLNLHGEGQKGRLDLSLYHTRYRNFLFEQENLIETESYGRKYQTPMMQMGNIDKARISGLEFSGSLKMGEGWKLFSSLGYSRGKMSSESSLLSIQPLKSVIGLDYEQPDGRWGVFSRLTYLGAKKARDAKTTEIAQRCTRYEFDPWYGEDVCMNIEKYKETTTYKHLNKSAFVFDVFGYYKPSKHLTLRAGVYNLFNRQYHTWDALRGINANSTTNSVDKDGYGLQRYYAPSRNFAVSAEYRF</sequence>
<evidence type="ECO:0000256" key="2">
    <source>
        <dbReference type="ARBA" id="ARBA00009810"/>
    </source>
</evidence>
<evidence type="ECO:0000256" key="9">
    <source>
        <dbReference type="ARBA" id="ARBA00023170"/>
    </source>
</evidence>
<dbReference type="PANTHER" id="PTHR30069:SF29">
    <property type="entry name" value="HEMOGLOBIN AND HEMOGLOBIN-HAPTOGLOBIN-BINDING PROTEIN 1-RELATED"/>
    <property type="match status" value="1"/>
</dbReference>
<dbReference type="CDD" id="cd01347">
    <property type="entry name" value="ligand_gated_channel"/>
    <property type="match status" value="1"/>
</dbReference>
<keyword evidence="10 11" id="KW-0998">Cell outer membrane</keyword>
<dbReference type="STRING" id="1522312.GCA_900177895_00040"/>
<dbReference type="Proteomes" id="UP000215450">
    <property type="component" value="Unassembled WGS sequence"/>
</dbReference>
<dbReference type="InterPro" id="IPR012910">
    <property type="entry name" value="Plug_dom"/>
</dbReference>
<dbReference type="InterPro" id="IPR010949">
    <property type="entry name" value="TonB_Hb/transfer/lactofer_rcpt"/>
</dbReference>
<dbReference type="Gene3D" id="2.170.130.10">
    <property type="entry name" value="TonB-dependent receptor, plug domain"/>
    <property type="match status" value="1"/>
</dbReference>
<evidence type="ECO:0000259" key="15">
    <source>
        <dbReference type="Pfam" id="PF07715"/>
    </source>
</evidence>
<evidence type="ECO:0000256" key="12">
    <source>
        <dbReference type="RuleBase" id="RU003357"/>
    </source>
</evidence>
<dbReference type="InterPro" id="IPR036942">
    <property type="entry name" value="Beta-barrel_TonB_sf"/>
</dbReference>
<feature type="chain" id="PRO_5015075241" evidence="13">
    <location>
        <begin position="25"/>
        <end position="764"/>
    </location>
</feature>
<dbReference type="PANTHER" id="PTHR30069">
    <property type="entry name" value="TONB-DEPENDENT OUTER MEMBRANE RECEPTOR"/>
    <property type="match status" value="1"/>
</dbReference>
<evidence type="ECO:0000256" key="4">
    <source>
        <dbReference type="ARBA" id="ARBA00022452"/>
    </source>
</evidence>
<dbReference type="AlphaFoldDB" id="A0A238TAN7"/>
<name>A0A238TAN7_9NEIS</name>
<keyword evidence="8 11" id="KW-0472">Membrane</keyword>
<dbReference type="OrthoDB" id="9764669at2"/>
<evidence type="ECO:0000256" key="7">
    <source>
        <dbReference type="ARBA" id="ARBA00023077"/>
    </source>
</evidence>
<protein>
    <submittedName>
        <fullName evidence="17">Hemoglobin and hemoglobin-haptoglobin-binding protein A</fullName>
    </submittedName>
</protein>
<dbReference type="RefSeq" id="WP_095062433.1">
    <property type="nucleotide sequence ID" value="NZ_FXUV02000019.1"/>
</dbReference>
<dbReference type="EMBL" id="FXUV01000017">
    <property type="protein sequence ID" value="SMQ12206.1"/>
    <property type="molecule type" value="Genomic_DNA"/>
</dbReference>
<evidence type="ECO:0000256" key="6">
    <source>
        <dbReference type="ARBA" id="ARBA00022729"/>
    </source>
</evidence>
<keyword evidence="9" id="KW-0675">Receptor</keyword>
<dbReference type="GO" id="GO:0044718">
    <property type="term" value="P:siderophore transmembrane transport"/>
    <property type="evidence" value="ECO:0007669"/>
    <property type="project" value="TreeGrafter"/>
</dbReference>
<dbReference type="InterPro" id="IPR000531">
    <property type="entry name" value="Beta-barrel_TonB"/>
</dbReference>
<comment type="similarity">
    <text evidence="2 11 12">Belongs to the TonB-dependent receptor family.</text>
</comment>
<accession>A0A238TAN7</accession>
<evidence type="ECO:0000256" key="11">
    <source>
        <dbReference type="PROSITE-ProRule" id="PRU01360"/>
    </source>
</evidence>
<keyword evidence="5 11" id="KW-0812">Transmembrane</keyword>
<keyword evidence="3 11" id="KW-0813">Transport</keyword>
<dbReference type="InterPro" id="IPR039426">
    <property type="entry name" value="TonB-dep_rcpt-like"/>
</dbReference>
<evidence type="ECO:0000313" key="16">
    <source>
        <dbReference type="EMBL" id="SMQ12206.1"/>
    </source>
</evidence>
<keyword evidence="7 12" id="KW-0798">TonB box</keyword>
<dbReference type="InterPro" id="IPR037066">
    <property type="entry name" value="Plug_dom_sf"/>
</dbReference>
<dbReference type="PROSITE" id="PS52016">
    <property type="entry name" value="TONB_DEPENDENT_REC_3"/>
    <property type="match status" value="1"/>
</dbReference>
<evidence type="ECO:0000256" key="8">
    <source>
        <dbReference type="ARBA" id="ARBA00023136"/>
    </source>
</evidence>
<feature type="domain" description="TonB-dependent receptor-like beta-barrel" evidence="14">
    <location>
        <begin position="260"/>
        <end position="716"/>
    </location>
</feature>
<dbReference type="Pfam" id="PF00593">
    <property type="entry name" value="TonB_dep_Rec_b-barrel"/>
    <property type="match status" value="1"/>
</dbReference>
<evidence type="ECO:0000313" key="17">
    <source>
        <dbReference type="EMBL" id="SNB65631.1"/>
    </source>
</evidence>
<evidence type="ECO:0000259" key="14">
    <source>
        <dbReference type="Pfam" id="PF00593"/>
    </source>
</evidence>
<evidence type="ECO:0000313" key="18">
    <source>
        <dbReference type="Proteomes" id="UP000215450"/>
    </source>
</evidence>
<dbReference type="Pfam" id="PF07715">
    <property type="entry name" value="Plug"/>
    <property type="match status" value="1"/>
</dbReference>
<keyword evidence="6 13" id="KW-0732">Signal</keyword>
<dbReference type="EMBL" id="FXUV02000019">
    <property type="protein sequence ID" value="SNB65631.1"/>
    <property type="molecule type" value="Genomic_DNA"/>
</dbReference>
<dbReference type="NCBIfam" id="TIGR01786">
    <property type="entry name" value="TonB-hemlactrns"/>
    <property type="match status" value="1"/>
</dbReference>
<feature type="domain" description="TonB-dependent receptor plug" evidence="15">
    <location>
        <begin position="48"/>
        <end position="151"/>
    </location>
</feature>
<proteinExistence type="inferred from homology"/>
<dbReference type="SUPFAM" id="SSF56935">
    <property type="entry name" value="Porins"/>
    <property type="match status" value="1"/>
</dbReference>
<feature type="signal peptide" evidence="13">
    <location>
        <begin position="1"/>
        <end position="24"/>
    </location>
</feature>
<evidence type="ECO:0000256" key="1">
    <source>
        <dbReference type="ARBA" id="ARBA00004571"/>
    </source>
</evidence>
<evidence type="ECO:0000256" key="10">
    <source>
        <dbReference type="ARBA" id="ARBA00023237"/>
    </source>
</evidence>
<comment type="subcellular location">
    <subcellularLocation>
        <location evidence="1 11">Cell outer membrane</location>
        <topology evidence="1 11">Multi-pass membrane protein</topology>
    </subcellularLocation>
</comment>
<dbReference type="GO" id="GO:0015344">
    <property type="term" value="F:siderophore uptake transmembrane transporter activity"/>
    <property type="evidence" value="ECO:0007669"/>
    <property type="project" value="TreeGrafter"/>
</dbReference>
<gene>
    <name evidence="17" type="primary">hgpA</name>
    <name evidence="17" type="ORF">KEBURONENSIS_01150</name>
    <name evidence="16" type="ORF">KEBURONENSIS_01217</name>
</gene>
<evidence type="ECO:0000256" key="3">
    <source>
        <dbReference type="ARBA" id="ARBA00022448"/>
    </source>
</evidence>
<dbReference type="Gene3D" id="2.40.170.20">
    <property type="entry name" value="TonB-dependent receptor, beta-barrel domain"/>
    <property type="match status" value="1"/>
</dbReference>
<evidence type="ECO:0000256" key="5">
    <source>
        <dbReference type="ARBA" id="ARBA00022692"/>
    </source>
</evidence>
<keyword evidence="4 11" id="KW-1134">Transmembrane beta strand</keyword>
<dbReference type="GO" id="GO:0009279">
    <property type="term" value="C:cell outer membrane"/>
    <property type="evidence" value="ECO:0007669"/>
    <property type="project" value="UniProtKB-SubCell"/>
</dbReference>
<keyword evidence="18" id="KW-1185">Reference proteome</keyword>
<reference evidence="16" key="1">
    <citation type="submission" date="2017-05" db="EMBL/GenBank/DDBJ databases">
        <authorList>
            <person name="Song R."/>
            <person name="Chenine A.L."/>
            <person name="Ruprecht R.M."/>
        </authorList>
    </citation>
    <scope>NUCLEOTIDE SEQUENCE</scope>
    <source>
        <strain evidence="16">Kingella_eburonensis</strain>
    </source>
</reference>
<evidence type="ECO:0000256" key="13">
    <source>
        <dbReference type="SAM" id="SignalP"/>
    </source>
</evidence>
<reference evidence="17 18" key="2">
    <citation type="submission" date="2017-06" db="EMBL/GenBank/DDBJ databases">
        <authorList>
            <person name="Kim H.J."/>
            <person name="Triplett B.A."/>
        </authorList>
    </citation>
    <scope>NUCLEOTIDE SEQUENCE [LARGE SCALE GENOMIC DNA]</scope>
    <source>
        <strain evidence="17">Kingella_eburonensis</strain>
    </source>
</reference>